<comment type="catalytic activity">
    <reaction evidence="13 14">
        <text>2,5-diamino-6-hydroxy-4-(5-phosphoribosylamino)-pyrimidine + H2O + H(+) = 5-amino-6-(5-phospho-D-ribosylamino)uracil + NH4(+)</text>
        <dbReference type="Rhea" id="RHEA:21868"/>
        <dbReference type="ChEBI" id="CHEBI:15377"/>
        <dbReference type="ChEBI" id="CHEBI:15378"/>
        <dbReference type="ChEBI" id="CHEBI:28938"/>
        <dbReference type="ChEBI" id="CHEBI:58453"/>
        <dbReference type="ChEBI" id="CHEBI:58614"/>
        <dbReference type="EC" id="3.5.4.26"/>
    </reaction>
</comment>
<dbReference type="FunFam" id="3.40.140.10:FF:000025">
    <property type="entry name" value="Riboflavin biosynthesis protein RibD"/>
    <property type="match status" value="1"/>
</dbReference>
<evidence type="ECO:0000256" key="7">
    <source>
        <dbReference type="ARBA" id="ARBA00022801"/>
    </source>
</evidence>
<evidence type="ECO:0000256" key="1">
    <source>
        <dbReference type="ARBA" id="ARBA00002151"/>
    </source>
</evidence>
<dbReference type="SUPFAM" id="SSF53597">
    <property type="entry name" value="Dihydrofolate reductase-like"/>
    <property type="match status" value="1"/>
</dbReference>
<feature type="binding site" evidence="17">
    <location>
        <position position="74"/>
    </location>
    <ligand>
        <name>Zn(2+)</name>
        <dbReference type="ChEBI" id="CHEBI:29105"/>
        <note>catalytic</note>
    </ligand>
</feature>
<accession>A0A267MM88</accession>
<comment type="pathway">
    <text evidence="3 14">Cofactor biosynthesis; riboflavin biosynthesis; 5-amino-6-(D-ribitylamino)uracil from GTP: step 3/4.</text>
</comment>
<comment type="similarity">
    <text evidence="5 14">In the C-terminal section; belongs to the HTP reductase family.</text>
</comment>
<feature type="binding site" evidence="16">
    <location>
        <position position="293"/>
    </location>
    <ligand>
        <name>substrate</name>
    </ligand>
</feature>
<dbReference type="InterPro" id="IPR011549">
    <property type="entry name" value="RibD_C"/>
</dbReference>
<comment type="catalytic activity">
    <reaction evidence="12 14">
        <text>5-amino-6-(5-phospho-D-ribitylamino)uracil + NADP(+) = 5-amino-6-(5-phospho-D-ribosylamino)uracil + NADPH + H(+)</text>
        <dbReference type="Rhea" id="RHEA:17845"/>
        <dbReference type="ChEBI" id="CHEBI:15378"/>
        <dbReference type="ChEBI" id="CHEBI:57783"/>
        <dbReference type="ChEBI" id="CHEBI:58349"/>
        <dbReference type="ChEBI" id="CHEBI:58421"/>
        <dbReference type="ChEBI" id="CHEBI:58453"/>
        <dbReference type="EC" id="1.1.1.193"/>
    </reaction>
</comment>
<comment type="caution">
    <text evidence="19">The sequence shown here is derived from an EMBL/GenBank/DDBJ whole genome shotgun (WGS) entry which is preliminary data.</text>
</comment>
<evidence type="ECO:0000256" key="11">
    <source>
        <dbReference type="ARBA" id="ARBA00023268"/>
    </source>
</evidence>
<feature type="binding site" evidence="16">
    <location>
        <position position="153"/>
    </location>
    <ligand>
        <name>NADP(+)</name>
        <dbReference type="ChEBI" id="CHEBI:58349"/>
    </ligand>
</feature>
<feature type="binding site" evidence="16">
    <location>
        <position position="199"/>
    </location>
    <ligand>
        <name>NADP(+)</name>
        <dbReference type="ChEBI" id="CHEBI:58349"/>
    </ligand>
</feature>
<feature type="binding site" evidence="16">
    <location>
        <position position="183"/>
    </location>
    <ligand>
        <name>substrate</name>
    </ligand>
</feature>
<dbReference type="Pfam" id="PF00383">
    <property type="entry name" value="dCMP_cyt_deam_1"/>
    <property type="match status" value="1"/>
</dbReference>
<evidence type="ECO:0000256" key="2">
    <source>
        <dbReference type="ARBA" id="ARBA00004882"/>
    </source>
</evidence>
<dbReference type="PANTHER" id="PTHR38011:SF7">
    <property type="entry name" value="2,5-DIAMINO-6-RIBOSYLAMINO-4(3H)-PYRIMIDINONE 5'-PHOSPHATE REDUCTASE"/>
    <property type="match status" value="1"/>
</dbReference>
<comment type="function">
    <text evidence="1 14">Converts 2,5-diamino-6-(ribosylamino)-4(3h)-pyrimidinone 5'-phosphate into 5-amino-6-(ribosylamino)-2,4(1h,3h)-pyrimidinedione 5'-phosphate.</text>
</comment>
<dbReference type="EC" id="1.1.1.193" evidence="14"/>
<feature type="domain" description="CMP/dCMP-type deaminase" evidence="18">
    <location>
        <begin position="1"/>
        <end position="122"/>
    </location>
</feature>
<dbReference type="EMBL" id="NIBG01000005">
    <property type="protein sequence ID" value="PAB59913.1"/>
    <property type="molecule type" value="Genomic_DNA"/>
</dbReference>
<feature type="binding site" evidence="17">
    <location>
        <position position="83"/>
    </location>
    <ligand>
        <name>Zn(2+)</name>
        <dbReference type="ChEBI" id="CHEBI:29105"/>
        <note>catalytic</note>
    </ligand>
</feature>
<dbReference type="NCBIfam" id="TIGR00227">
    <property type="entry name" value="ribD_Cterm"/>
    <property type="match status" value="1"/>
</dbReference>
<evidence type="ECO:0000256" key="16">
    <source>
        <dbReference type="PIRSR" id="PIRSR006769-2"/>
    </source>
</evidence>
<evidence type="ECO:0000259" key="18">
    <source>
        <dbReference type="PROSITE" id="PS51747"/>
    </source>
</evidence>
<evidence type="ECO:0000256" key="17">
    <source>
        <dbReference type="PIRSR" id="PIRSR006769-3"/>
    </source>
</evidence>
<evidence type="ECO:0000313" key="19">
    <source>
        <dbReference type="EMBL" id="PAB59913.1"/>
    </source>
</evidence>
<evidence type="ECO:0000256" key="9">
    <source>
        <dbReference type="ARBA" id="ARBA00022857"/>
    </source>
</evidence>
<dbReference type="InterPro" id="IPR024072">
    <property type="entry name" value="DHFR-like_dom_sf"/>
</dbReference>
<dbReference type="Gene3D" id="3.40.430.10">
    <property type="entry name" value="Dihydrofolate Reductase, subunit A"/>
    <property type="match status" value="1"/>
</dbReference>
<dbReference type="PANTHER" id="PTHR38011">
    <property type="entry name" value="DIHYDROFOLATE REDUCTASE FAMILY PROTEIN (AFU_ORTHOLOGUE AFUA_8G06820)"/>
    <property type="match status" value="1"/>
</dbReference>
<dbReference type="GO" id="GO:0009231">
    <property type="term" value="P:riboflavin biosynthetic process"/>
    <property type="evidence" value="ECO:0007669"/>
    <property type="project" value="UniProtKB-UniPathway"/>
</dbReference>
<dbReference type="PROSITE" id="PS51747">
    <property type="entry name" value="CYT_DCMP_DEAMINASES_2"/>
    <property type="match status" value="1"/>
</dbReference>
<keyword evidence="9 14" id="KW-0521">NADP</keyword>
<evidence type="ECO:0000256" key="14">
    <source>
        <dbReference type="PIRNR" id="PIRNR006769"/>
    </source>
</evidence>
<sequence length="365" mass="40668">MDEKYMKRAIELAKKGEGLVSPNPLVGAVIVKDGKVIGEGYHKYYGGNHAEIEAFNSAVDEVEGATMYVTLEPCFHQGKTPPCVNEIIKRKIKRIVIGIKDPNSLVAGQSIKLLEDEKIEVVVGVCSEEIKILNEEFIKYITTKEPFCILKSAMTLDGKIATKTGDSKWITNEKSREYVHKLRNRLSAIMVGVDTIIKDDPMLNTRLAGISIDPIKIIVDTKGRIPIESRVVNMDSDKGVIVVTTNLVDKEKEEELKNRGVNLIKTPLKDNRVDLKYLFKELGNKGIDSVLVEGGGTLNDSLLREDLIDKIIFFIGPKIIGGKESKSPVEGMGVSFMRDSIEVENIKVKSFHDDVMIEGYVRRHV</sequence>
<dbReference type="InterPro" id="IPR050765">
    <property type="entry name" value="Riboflavin_Biosynth_HTPR"/>
</dbReference>
<feature type="binding site" evidence="16">
    <location>
        <begin position="295"/>
        <end position="301"/>
    </location>
    <ligand>
        <name>NADP(+)</name>
        <dbReference type="ChEBI" id="CHEBI:58349"/>
    </ligand>
</feature>
<feature type="binding site" evidence="16">
    <location>
        <position position="221"/>
    </location>
    <ligand>
        <name>NADP(+)</name>
        <dbReference type="ChEBI" id="CHEBI:58349"/>
    </ligand>
</feature>
<evidence type="ECO:0000313" key="20">
    <source>
        <dbReference type="Proteomes" id="UP000216024"/>
    </source>
</evidence>
<dbReference type="InterPro" id="IPR002734">
    <property type="entry name" value="RibDG_C"/>
</dbReference>
<dbReference type="InterPro" id="IPR016193">
    <property type="entry name" value="Cytidine_deaminase-like"/>
</dbReference>
<feature type="binding site" evidence="16">
    <location>
        <position position="167"/>
    </location>
    <ligand>
        <name>substrate</name>
    </ligand>
</feature>
<keyword evidence="8 14" id="KW-0862">Zinc</keyword>
<evidence type="ECO:0000256" key="6">
    <source>
        <dbReference type="ARBA" id="ARBA00022723"/>
    </source>
</evidence>
<feature type="binding site" evidence="16">
    <location>
        <position position="206"/>
    </location>
    <ligand>
        <name>substrate</name>
    </ligand>
</feature>
<evidence type="ECO:0000256" key="13">
    <source>
        <dbReference type="ARBA" id="ARBA00049886"/>
    </source>
</evidence>
<dbReference type="OrthoDB" id="9800865at2"/>
<dbReference type="Pfam" id="PF01872">
    <property type="entry name" value="RibD_C"/>
    <property type="match status" value="1"/>
</dbReference>
<keyword evidence="10 14" id="KW-0560">Oxidoreductase</keyword>
<evidence type="ECO:0000256" key="8">
    <source>
        <dbReference type="ARBA" id="ARBA00022833"/>
    </source>
</evidence>
<evidence type="ECO:0000256" key="3">
    <source>
        <dbReference type="ARBA" id="ARBA00004910"/>
    </source>
</evidence>
<feature type="active site" description="Proton donor" evidence="15">
    <location>
        <position position="51"/>
    </location>
</feature>
<organism evidence="19 20">
    <name type="scientific">Anaeromicrobium sediminis</name>
    <dbReference type="NCBI Taxonomy" id="1478221"/>
    <lineage>
        <taxon>Bacteria</taxon>
        <taxon>Bacillati</taxon>
        <taxon>Bacillota</taxon>
        <taxon>Clostridia</taxon>
        <taxon>Peptostreptococcales</taxon>
        <taxon>Thermotaleaceae</taxon>
        <taxon>Anaeromicrobium</taxon>
    </lineage>
</organism>
<evidence type="ECO:0000256" key="5">
    <source>
        <dbReference type="ARBA" id="ARBA00007417"/>
    </source>
</evidence>
<name>A0A267MM88_9FIRM</name>
<dbReference type="GO" id="GO:0008835">
    <property type="term" value="F:diaminohydroxyphosphoribosylaminopyrimidine deaminase activity"/>
    <property type="evidence" value="ECO:0007669"/>
    <property type="project" value="UniProtKB-EC"/>
</dbReference>
<keyword evidence="6 14" id="KW-0479">Metal-binding</keyword>
<dbReference type="Gene3D" id="3.40.140.10">
    <property type="entry name" value="Cytidine Deaminase, domain 2"/>
    <property type="match status" value="1"/>
</dbReference>
<dbReference type="GO" id="GO:0046872">
    <property type="term" value="F:metal ion binding"/>
    <property type="evidence" value="ECO:0007669"/>
    <property type="project" value="UniProtKB-KW"/>
</dbReference>
<dbReference type="GO" id="GO:0050661">
    <property type="term" value="F:NADP binding"/>
    <property type="evidence" value="ECO:0007669"/>
    <property type="project" value="InterPro"/>
</dbReference>
<comment type="similarity">
    <text evidence="4 14">In the N-terminal section; belongs to the cytidine and deoxycytidylate deaminase family.</text>
</comment>
<comment type="cofactor">
    <cofactor evidence="14 17">
        <name>Zn(2+)</name>
        <dbReference type="ChEBI" id="CHEBI:29105"/>
    </cofactor>
    <text evidence="14 17">Binds 1 zinc ion.</text>
</comment>
<keyword evidence="7 14" id="KW-0378">Hydrolase</keyword>
<feature type="binding site" evidence="16">
    <location>
        <position position="195"/>
    </location>
    <ligand>
        <name>NADP(+)</name>
        <dbReference type="ChEBI" id="CHEBI:58349"/>
    </ligand>
</feature>
<evidence type="ECO:0000256" key="15">
    <source>
        <dbReference type="PIRSR" id="PIRSR006769-1"/>
    </source>
</evidence>
<dbReference type="GO" id="GO:0008703">
    <property type="term" value="F:5-amino-6-(5-phosphoribosylamino)uracil reductase activity"/>
    <property type="evidence" value="ECO:0007669"/>
    <property type="project" value="UniProtKB-EC"/>
</dbReference>
<feature type="binding site" evidence="16">
    <location>
        <position position="169"/>
    </location>
    <ligand>
        <name>NADP(+)</name>
        <dbReference type="ChEBI" id="CHEBI:58349"/>
    </ligand>
</feature>
<evidence type="ECO:0000256" key="10">
    <source>
        <dbReference type="ARBA" id="ARBA00023002"/>
    </source>
</evidence>
<proteinExistence type="inferred from homology"/>
<dbReference type="AlphaFoldDB" id="A0A267MM88"/>
<dbReference type="RefSeq" id="WP_095132806.1">
    <property type="nucleotide sequence ID" value="NZ_NIBG01000005.1"/>
</dbReference>
<dbReference type="CDD" id="cd01284">
    <property type="entry name" value="Riboflavin_deaminase-reductase"/>
    <property type="match status" value="1"/>
</dbReference>
<dbReference type="InterPro" id="IPR004794">
    <property type="entry name" value="Eubact_RibD"/>
</dbReference>
<feature type="binding site" evidence="17">
    <location>
        <position position="49"/>
    </location>
    <ligand>
        <name>Zn(2+)</name>
        <dbReference type="ChEBI" id="CHEBI:29105"/>
        <note>catalytic</note>
    </ligand>
</feature>
<keyword evidence="11" id="KW-0511">Multifunctional enzyme</keyword>
<comment type="pathway">
    <text evidence="2 14">Cofactor biosynthesis; riboflavin biosynthesis; 5-amino-6-(D-ribitylamino)uracil from GTP: step 2/4.</text>
</comment>
<dbReference type="PIRSF" id="PIRSF006769">
    <property type="entry name" value="RibD"/>
    <property type="match status" value="1"/>
</dbReference>
<reference evidence="19 20" key="1">
    <citation type="submission" date="2017-06" db="EMBL/GenBank/DDBJ databases">
        <title>Draft genome sequence of anaerobic fermentative bacterium Anaeromicrobium sediminis DY2726D isolated from West Pacific Ocean sediments.</title>
        <authorList>
            <person name="Zeng X."/>
        </authorList>
    </citation>
    <scope>NUCLEOTIDE SEQUENCE [LARGE SCALE GENOMIC DNA]</scope>
    <source>
        <strain evidence="19 20">DY2726D</strain>
    </source>
</reference>
<dbReference type="Proteomes" id="UP000216024">
    <property type="component" value="Unassembled WGS sequence"/>
</dbReference>
<dbReference type="SUPFAM" id="SSF53927">
    <property type="entry name" value="Cytidine deaminase-like"/>
    <property type="match status" value="1"/>
</dbReference>
<gene>
    <name evidence="19" type="primary">ribD</name>
    <name evidence="19" type="ORF">CCE28_08140</name>
</gene>
<feature type="binding site" evidence="16">
    <location>
        <position position="203"/>
    </location>
    <ligand>
        <name>substrate</name>
    </ligand>
</feature>
<evidence type="ECO:0000256" key="12">
    <source>
        <dbReference type="ARBA" id="ARBA00049861"/>
    </source>
</evidence>
<evidence type="ECO:0000256" key="4">
    <source>
        <dbReference type="ARBA" id="ARBA00005259"/>
    </source>
</evidence>
<keyword evidence="14" id="KW-0686">Riboflavin biosynthesis</keyword>
<dbReference type="UniPathway" id="UPA00275">
    <property type="reaction ID" value="UER00401"/>
</dbReference>
<protein>
    <recommendedName>
        <fullName evidence="14">Riboflavin biosynthesis protein RibD</fullName>
    </recommendedName>
    <domain>
        <recommendedName>
            <fullName evidence="14">Diaminohydroxyphosphoribosylaminopyrimidine deaminase</fullName>
            <shortName evidence="14">DRAP deaminase</shortName>
            <ecNumber evidence="14">3.5.4.26</ecNumber>
        </recommendedName>
        <alternativeName>
            <fullName evidence="14">Riboflavin-specific deaminase</fullName>
        </alternativeName>
    </domain>
    <domain>
        <recommendedName>
            <fullName evidence="14">5-amino-6-(5-phosphoribosylamino)uracil reductase</fullName>
            <ecNumber evidence="14">1.1.1.193</ecNumber>
        </recommendedName>
        <alternativeName>
            <fullName evidence="14">HTP reductase</fullName>
        </alternativeName>
    </domain>
</protein>
<keyword evidence="20" id="KW-1185">Reference proteome</keyword>
<dbReference type="NCBIfam" id="TIGR00326">
    <property type="entry name" value="eubact_ribD"/>
    <property type="match status" value="1"/>
</dbReference>
<dbReference type="EC" id="3.5.4.26" evidence="14"/>
<dbReference type="InterPro" id="IPR002125">
    <property type="entry name" value="CMP_dCMP_dom"/>
</dbReference>